<proteinExistence type="predicted"/>
<keyword evidence="4" id="KW-1185">Reference proteome</keyword>
<feature type="compositionally biased region" description="Gly residues" evidence="2">
    <location>
        <begin position="1285"/>
        <end position="1294"/>
    </location>
</feature>
<feature type="compositionally biased region" description="Low complexity" evidence="2">
    <location>
        <begin position="1446"/>
        <end position="1460"/>
    </location>
</feature>
<feature type="region of interest" description="Disordered" evidence="2">
    <location>
        <begin position="1"/>
        <end position="103"/>
    </location>
</feature>
<comment type="caution">
    <text evidence="3">The sequence shown here is derived from an EMBL/GenBank/DDBJ whole genome shotgun (WGS) entry which is preliminary data.</text>
</comment>
<feature type="compositionally biased region" description="Gly residues" evidence="2">
    <location>
        <begin position="1651"/>
        <end position="1670"/>
    </location>
</feature>
<dbReference type="Proteomes" id="UP001190700">
    <property type="component" value="Unassembled WGS sequence"/>
</dbReference>
<sequence>MGCGASKDPPVADVLVRPSSAPASDGTEQLTPRLVNVGAPASAGGSSRVASRAQDSATYVRSPLAPRPVPSSSSSSTANSSSQPPPSSAPAQSASTSAPAPRGSASIARTLFGSLTGAGSAGSTGPATQRLTERVELREALLASAEEAHVNEAVVRSNDDANMIQAFLLDEEMQIRELLATSLEDAQLRDALLRSLEKLIAAGESELETLLDEIKQLEAPPMQLELPPGCNVHATPEGSAGQDQWAGLVLLTAASFCLPPDARFCLPPEVDCSLHLPLGAKVQADESGGGEDIAPGELLFVTAAIAEQPLEVPKGATVVMPSSLPAVLELPSGTQIMPTLSTAAAATPRQSEPQALSSQPSCTSSFEKARAALEEAAELGDMWDLGLPTVSTLSKGELLLPPGCQLCTPLREAVEMWLPEGSKVNVHHAGELLGDLEPGDCFRLGQDGQTLLLPPASLVTLPCVYLPDDMALESLATLQDAPQTTAERASLPGFSMEEPLEHPEERLSASFSSPGMVRPPRGEALGVLLLPRHGAAPRGGSRRPSPSPALVRPPEERLSASFSSPGMVRPPEALGVFSSAAWRPSPPAAWCGPPEERLSASFSSPGMDLPEDPEPEDMEALARKLNLPPSFLEVIAFNEDTQVPAGMSTVEDLRTSVDMLRASAQATCSLSDSTLEESTAHLTAASSQRLSLKESAAEEVYAQLEAEKAGKLLVAMELIEAREPLPKEETRALLALLAVPDAADFLSLLDSEQAAGFIGAMQSGQARRVLAQMNTELAGPVLGAMAPQRALKLLKGGDPALALRMMAGVPAEHMARMLLAQSSKEALDTLGEMAGRSAANALSAMPLEVATSMLHALPREVAASRLVAADRVSAADFLKSMDSVPAAEAMALIPADIGDTVLNFMEDAEAARLLEEMLAHAAETVRRRAAALLQLRPPARRGVITALLPAGVDPSVSKDADHVTGREDEGACHEGTEDDTARVHDDEEVCTARVDGVVQGENGGEDGAARGQDGREDGAARGENGGEDGAARGQDWKEDDAARGENYRADGAARGQAGSEDGAARGDNDGEDGAARGEAGSEGIRDLGAPGGTEGAAAGSGTGAPMRSVAGSQGAGWPMGAAPAEGVGHPSYKAGAEGSCGQSGDPVALPSGHGYHAEDAAQAADFGVSGLLHHRAAADKEASRYGEEVGKWSDPAVEGGSPEGNAEEGAAERGAEGRGKDDGGGVQVVNGADVIMDNSASVAGAAARGIAVGRGAAAAGYGADVEDGCVGGAESQEDHGAGASTRGGDGSGPRGGDDTSYGVAGNNSFVDGAKSRGKHGAVAGAGDNAGAGARAAAEAGAGAAARSVGGDAARDGVDAGISVVGGARVQDGAAAGSAGDAGDSIFGPGARDGHSASAGARTRADVLGAASCRVDVRGSSVDDAGSLNASATSAGAGADSRRDDAAGSGVDGSDGLVGDAGSRDEQGARAKSGHDTRHDLQDEAAAAHQRQRARMGEEDACGASAAGAGREAGSGTAGAWQAGCEAGHGRQEAEEALSARANGAGSAGVPSAGSASEAGRWAVQGPEKLQHAGMQGAAEGSAGMGGGSGGAMTSGGRDNEEELPLAEQERLRRIEVQSKLGSEADKSWEEGEDEGAQTRGGAVHIRRVGGAPRGQGGGGREGGAGEGSEGPGAPRRGFVEEGGVGPEVAQTQGELGVAGEARGWECWEQEGASDTEQDALEMQAEWMERQMELDREDGAPDLADGERDDEDDVEGEQSMELGASIHVGAASCHVGAAMWQEQAALWERDDEQQLYHDQGVLGAAEEHQKSRAELRQQAADERKLAEEQAVIDLQRQMEIRAAALKERATVLQQQAVQRAESLKRRVETFIQRVDRRESNLSEEMKTLGLPPESVGEPTAGPAPVPAFETEAVSQKPPLSGHQLAQQRLRERTARQRTTGEESKPKTAWGQSTVKAEELKRAQLEAREMKLQELLSRRNEALQGLRQKRNEMEQVERDDREKALRLRELMLEKMPSTVPTHSALGRRLSPVERLAEFQRIHASLYEDILLTHPDVDPTMLVQLLSTNNRPTKVKRKGVDLEAVAANRPDVVKQHLKRNSPRKANAPLEQTYEQ</sequence>
<evidence type="ECO:0000256" key="1">
    <source>
        <dbReference type="SAM" id="Coils"/>
    </source>
</evidence>
<feature type="compositionally biased region" description="Low complexity" evidence="2">
    <location>
        <begin position="1541"/>
        <end position="1559"/>
    </location>
</feature>
<accession>A0AAE0BSA6</accession>
<feature type="coiled-coil region" evidence="1">
    <location>
        <begin position="1804"/>
        <end position="1854"/>
    </location>
</feature>
<feature type="compositionally biased region" description="Basic and acidic residues" evidence="2">
    <location>
        <begin position="1034"/>
        <end position="1048"/>
    </location>
</feature>
<feature type="compositionally biased region" description="Low complexity" evidence="2">
    <location>
        <begin position="70"/>
        <end position="82"/>
    </location>
</feature>
<feature type="region of interest" description="Disordered" evidence="2">
    <location>
        <begin position="1419"/>
        <end position="1757"/>
    </location>
</feature>
<feature type="region of interest" description="Disordered" evidence="2">
    <location>
        <begin position="498"/>
        <end position="517"/>
    </location>
</feature>
<feature type="compositionally biased region" description="Gly residues" evidence="2">
    <location>
        <begin position="1582"/>
        <end position="1593"/>
    </location>
</feature>
<feature type="region of interest" description="Disordered" evidence="2">
    <location>
        <begin position="533"/>
        <end position="566"/>
    </location>
</feature>
<feature type="compositionally biased region" description="Low complexity" evidence="2">
    <location>
        <begin position="534"/>
        <end position="544"/>
    </location>
</feature>
<dbReference type="EMBL" id="LGRX02033448">
    <property type="protein sequence ID" value="KAK3241199.1"/>
    <property type="molecule type" value="Genomic_DNA"/>
</dbReference>
<feature type="region of interest" description="Disordered" evidence="2">
    <location>
        <begin position="1881"/>
        <end position="1952"/>
    </location>
</feature>
<feature type="region of interest" description="Disordered" evidence="2">
    <location>
        <begin position="1179"/>
        <end position="1225"/>
    </location>
</feature>
<dbReference type="SUPFAM" id="SSF158791">
    <property type="entry name" value="MgtE N-terminal domain-like"/>
    <property type="match status" value="2"/>
</dbReference>
<gene>
    <name evidence="3" type="ORF">CYMTET_49015</name>
</gene>
<feature type="compositionally biased region" description="Basic and acidic residues" evidence="2">
    <location>
        <begin position="956"/>
        <end position="985"/>
    </location>
</feature>
<feature type="coiled-coil region" evidence="1">
    <location>
        <begin position="1953"/>
        <end position="1997"/>
    </location>
</feature>
<organism evidence="3 4">
    <name type="scientific">Cymbomonas tetramitiformis</name>
    <dbReference type="NCBI Taxonomy" id="36881"/>
    <lineage>
        <taxon>Eukaryota</taxon>
        <taxon>Viridiplantae</taxon>
        <taxon>Chlorophyta</taxon>
        <taxon>Pyramimonadophyceae</taxon>
        <taxon>Pyramimonadales</taxon>
        <taxon>Pyramimonadaceae</taxon>
        <taxon>Cymbomonas</taxon>
    </lineage>
</organism>
<evidence type="ECO:0000313" key="3">
    <source>
        <dbReference type="EMBL" id="KAK3241199.1"/>
    </source>
</evidence>
<feature type="compositionally biased region" description="Basic and acidic residues" evidence="2">
    <location>
        <begin position="1461"/>
        <end position="1481"/>
    </location>
</feature>
<evidence type="ECO:0008006" key="5">
    <source>
        <dbReference type="Google" id="ProtNLM"/>
    </source>
</evidence>
<protein>
    <recommendedName>
        <fullName evidence="5">Magnesium transporter MgtE intracellular domain-containing protein</fullName>
    </recommendedName>
</protein>
<feature type="region of interest" description="Disordered" evidence="2">
    <location>
        <begin position="1270"/>
        <end position="1307"/>
    </location>
</feature>
<feature type="compositionally biased region" description="Gly residues" evidence="2">
    <location>
        <begin position="1089"/>
        <end position="1102"/>
    </location>
</feature>
<evidence type="ECO:0000256" key="2">
    <source>
        <dbReference type="SAM" id="MobiDB-lite"/>
    </source>
</evidence>
<feature type="compositionally biased region" description="Basic and acidic residues" evidence="2">
    <location>
        <begin position="1927"/>
        <end position="1944"/>
    </location>
</feature>
<feature type="compositionally biased region" description="Low complexity" evidence="2">
    <location>
        <begin position="1424"/>
        <end position="1438"/>
    </location>
</feature>
<name>A0AAE0BSA6_9CHLO</name>
<feature type="compositionally biased region" description="Acidic residues" evidence="2">
    <location>
        <begin position="1746"/>
        <end position="1757"/>
    </location>
</feature>
<feature type="compositionally biased region" description="Basic and acidic residues" evidence="2">
    <location>
        <begin position="1179"/>
        <end position="1191"/>
    </location>
</feature>
<evidence type="ECO:0000313" key="4">
    <source>
        <dbReference type="Proteomes" id="UP001190700"/>
    </source>
</evidence>
<feature type="compositionally biased region" description="Low complexity" evidence="2">
    <location>
        <begin position="1572"/>
        <end position="1581"/>
    </location>
</feature>
<feature type="region of interest" description="Disordered" evidence="2">
    <location>
        <begin position="952"/>
        <end position="1154"/>
    </location>
</feature>
<feature type="compositionally biased region" description="Basic and acidic residues" evidence="2">
    <location>
        <begin position="1726"/>
        <end position="1738"/>
    </location>
</feature>
<feature type="compositionally biased region" description="Low complexity" evidence="2">
    <location>
        <begin position="89"/>
        <end position="101"/>
    </location>
</feature>
<feature type="compositionally biased region" description="Low complexity" evidence="2">
    <location>
        <begin position="1198"/>
        <end position="1208"/>
    </location>
</feature>
<keyword evidence="1" id="KW-0175">Coiled coil</keyword>
<feature type="compositionally biased region" description="Basic and acidic residues" evidence="2">
    <location>
        <begin position="1210"/>
        <end position="1223"/>
    </location>
</feature>
<feature type="compositionally biased region" description="Low complexity" evidence="2">
    <location>
        <begin position="37"/>
        <end position="53"/>
    </location>
</feature>
<feature type="compositionally biased region" description="Acidic residues" evidence="2">
    <location>
        <begin position="1707"/>
        <end position="1719"/>
    </location>
</feature>
<feature type="compositionally biased region" description="Basic and acidic residues" evidence="2">
    <location>
        <begin position="1607"/>
        <end position="1629"/>
    </location>
</feature>
<reference evidence="3 4" key="1">
    <citation type="journal article" date="2015" name="Genome Biol. Evol.">
        <title>Comparative Genomics of a Bacterivorous Green Alga Reveals Evolutionary Causalities and Consequences of Phago-Mixotrophic Mode of Nutrition.</title>
        <authorList>
            <person name="Burns J.A."/>
            <person name="Paasch A."/>
            <person name="Narechania A."/>
            <person name="Kim E."/>
        </authorList>
    </citation>
    <scope>NUCLEOTIDE SEQUENCE [LARGE SCALE GENOMIC DNA]</scope>
    <source>
        <strain evidence="3 4">PLY_AMNH</strain>
    </source>
</reference>